<dbReference type="InterPro" id="IPR009014">
    <property type="entry name" value="Transketo_C/PFOR_II"/>
</dbReference>
<evidence type="ECO:0000313" key="15">
    <source>
        <dbReference type="Proteomes" id="UP000219285"/>
    </source>
</evidence>
<evidence type="ECO:0000256" key="8">
    <source>
        <dbReference type="ARBA" id="ARBA00051231"/>
    </source>
</evidence>
<dbReference type="CDD" id="cd02017">
    <property type="entry name" value="TPP_E1_EcPDC_like"/>
    <property type="match status" value="1"/>
</dbReference>
<feature type="binding site" evidence="10">
    <location>
        <position position="230"/>
    </location>
    <ligand>
        <name>Mg(2+)</name>
        <dbReference type="ChEBI" id="CHEBI:18420"/>
    </ligand>
</feature>
<reference evidence="14 15" key="2">
    <citation type="submission" date="2020-04" db="EMBL/GenBank/DDBJ databases">
        <title>Complete genome sequence of Alteromonas pelagimontana 5.12T.</title>
        <authorList>
            <person name="Sinha R.K."/>
            <person name="Krishnan K.P."/>
            <person name="Kurian J.P."/>
        </authorList>
    </citation>
    <scope>NUCLEOTIDE SEQUENCE [LARGE SCALE GENOMIC DNA]</scope>
    <source>
        <strain evidence="14 15">5.12</strain>
    </source>
</reference>
<name>A0A6M4MA09_9ALTE</name>
<dbReference type="EC" id="1.2.4.1" evidence="3 9"/>
<dbReference type="SUPFAM" id="SSF52518">
    <property type="entry name" value="Thiamin diphosphate-binding fold (THDP-binding)"/>
    <property type="match status" value="2"/>
</dbReference>
<dbReference type="InterPro" id="IPR055152">
    <property type="entry name" value="Transketolase-like_C_2"/>
</dbReference>
<keyword evidence="10" id="KW-0479">Metal-binding</keyword>
<evidence type="ECO:0000259" key="11">
    <source>
        <dbReference type="Pfam" id="PF00456"/>
    </source>
</evidence>
<evidence type="ECO:0000256" key="9">
    <source>
        <dbReference type="PIRNR" id="PIRNR000156"/>
    </source>
</evidence>
<keyword evidence="5 9" id="KW-0560">Oxidoreductase</keyword>
<dbReference type="InterPro" id="IPR035807">
    <property type="entry name" value="PDC_E1_N"/>
</dbReference>
<evidence type="ECO:0000256" key="10">
    <source>
        <dbReference type="PIRSR" id="PIRSR000156-1"/>
    </source>
</evidence>
<dbReference type="Gene3D" id="3.40.50.920">
    <property type="match status" value="1"/>
</dbReference>
<dbReference type="FunFam" id="3.40.50.970:FF:000009">
    <property type="entry name" value="Pyruvate dehydrogenase E1 component"/>
    <property type="match status" value="1"/>
</dbReference>
<organism evidence="14 15">
    <name type="scientific">Alteromonas pelagimontana</name>
    <dbReference type="NCBI Taxonomy" id="1858656"/>
    <lineage>
        <taxon>Bacteria</taxon>
        <taxon>Pseudomonadati</taxon>
        <taxon>Pseudomonadota</taxon>
        <taxon>Gammaproteobacteria</taxon>
        <taxon>Alteromonadales</taxon>
        <taxon>Alteromonadaceae</taxon>
        <taxon>Alteromonas/Salinimonas group</taxon>
        <taxon>Alteromonas</taxon>
    </lineage>
</organism>
<dbReference type="InterPro" id="IPR041621">
    <property type="entry name" value="PDH_E1_M"/>
</dbReference>
<dbReference type="Pfam" id="PF00456">
    <property type="entry name" value="Transketolase_N"/>
    <property type="match status" value="1"/>
</dbReference>
<dbReference type="Gene3D" id="3.40.50.970">
    <property type="match status" value="2"/>
</dbReference>
<comment type="catalytic activity">
    <reaction evidence="8 9">
        <text>N(6)-[(R)-lipoyl]-L-lysyl-[protein] + pyruvate + H(+) = N(6)-[(R)-S(8)-acetyldihydrolipoyl]-L-lysyl-[protein] + CO2</text>
        <dbReference type="Rhea" id="RHEA:19189"/>
        <dbReference type="Rhea" id="RHEA-COMP:10474"/>
        <dbReference type="Rhea" id="RHEA-COMP:10478"/>
        <dbReference type="ChEBI" id="CHEBI:15361"/>
        <dbReference type="ChEBI" id="CHEBI:15378"/>
        <dbReference type="ChEBI" id="CHEBI:16526"/>
        <dbReference type="ChEBI" id="CHEBI:83099"/>
        <dbReference type="ChEBI" id="CHEBI:83111"/>
        <dbReference type="EC" id="1.2.4.1"/>
    </reaction>
</comment>
<reference evidence="15" key="1">
    <citation type="submission" date="2014-12" db="EMBL/GenBank/DDBJ databases">
        <title>Complete genome sequence of a multi-drug resistant Klebsiella pneumoniae.</title>
        <authorList>
            <person name="Hua X."/>
            <person name="Chen Q."/>
            <person name="Li X."/>
            <person name="Feng Y."/>
            <person name="Ruan Z."/>
            <person name="Yu Y."/>
        </authorList>
    </citation>
    <scope>NUCLEOTIDE SEQUENCE [LARGE SCALE GENOMIC DNA]</scope>
    <source>
        <strain evidence="15">5.12</strain>
    </source>
</reference>
<dbReference type="Proteomes" id="UP000219285">
    <property type="component" value="Chromosome"/>
</dbReference>
<keyword evidence="7 9" id="KW-0670">Pyruvate</keyword>
<dbReference type="InterPro" id="IPR051157">
    <property type="entry name" value="PDH/Transketolase"/>
</dbReference>
<comment type="cofactor">
    <cofactor evidence="10">
        <name>Mg(2+)</name>
        <dbReference type="ChEBI" id="CHEBI:18420"/>
    </cofactor>
</comment>
<dbReference type="RefSeq" id="WP_075608684.1">
    <property type="nucleotide sequence ID" value="NZ_CP052766.1"/>
</dbReference>
<evidence type="ECO:0000259" key="12">
    <source>
        <dbReference type="Pfam" id="PF17831"/>
    </source>
</evidence>
<dbReference type="NCBIfam" id="TIGR00759">
    <property type="entry name" value="aceE"/>
    <property type="match status" value="1"/>
</dbReference>
<keyword evidence="6 9" id="KW-0786">Thiamine pyrophosphate</keyword>
<gene>
    <name evidence="14" type="primary">aceE</name>
    <name evidence="14" type="ORF">CA267_004010</name>
</gene>
<dbReference type="PANTHER" id="PTHR43825">
    <property type="entry name" value="PYRUVATE DEHYDROGENASE E1 COMPONENT"/>
    <property type="match status" value="1"/>
</dbReference>
<proteinExistence type="predicted"/>
<evidence type="ECO:0000256" key="1">
    <source>
        <dbReference type="ARBA" id="ARBA00001964"/>
    </source>
</evidence>
<dbReference type="InterPro" id="IPR005474">
    <property type="entry name" value="Transketolase_N"/>
</dbReference>
<evidence type="ECO:0000313" key="14">
    <source>
        <dbReference type="EMBL" id="QJR80004.1"/>
    </source>
</evidence>
<sequence>MTEMMHQDVDPQETQEWLESLESVLEEEGIERAHFLLESLIEKARRNGAHLPYDATTAYINTIPPGQEPTMPGDQTMEAKIRNALRWNALMMVLRGSKKDLELGGHISSFASSAMLYDVGFNHFFRAPNDKDGGDYLFIQGHVSPGIYSRAFLEGRLSEAQLDMFRQEVDGEGLSSYPHPKLMPDFWQFPTVSMGLGPIQAIYLARYLKYLTNRGLKDCSQQRVWCFLGDGECDEPESLGAIGLASREGLDNLTFVINCNLQRLDGPVRGNGKIIQELEGTFRGAGWEAIKVVWGRYWDPLLARDSSGKLMQVMNETVDGEYQNYKAKGGAYTRENFFGKYPELKDMVSNMSDDDIWRLNRGGHDPVKVYAAYDRAVNTKGRPQVILAKTVKGYGMGAAGEGKNIAHQVKKMDMEAVKAYRDRFSIPVADEALKDLPYFRFEDDSPELKYMRERRDALHGFMPRRLANSTESLPAPALKAFEAVTKGSGEREISTTMAFVRVLTSLLKDKQIGKRVVPIIPDEARTFGMEGLFRQVGIYSSQGQKYDPQDSDQVAYYREDKKGQVLQEGINELGAMASWLAAGTSYSTNDLPMIPVYIYYSMFGFQRVGDLAWAAGDSQARGFLVGGTAGRTTLNGEGLQHQDGHSHTQAALIPNCISYDPTYGYEVAVIVQDGLRRMFEEQENVFYYLTVMNENYIQPEMPEGAKEGIIKGIYLLDTVGDEKSDKKVKLLGSGTILIQVREAAAKLAEEYGVLVEVYSVPSFNELAREGMDCDRYNMLHPEADAKVPFITEVLAQGNDGPTIAATDYIKNYADQVRHFIPGCYRVLGTDGFGRSDSRANLRRHFEVDANHVTYAALYELFEAGSVDAKTLSQAMKDLNIDPEKVNPLYA</sequence>
<dbReference type="GO" id="GO:0000287">
    <property type="term" value="F:magnesium ion binding"/>
    <property type="evidence" value="ECO:0007669"/>
    <property type="project" value="UniProtKB-ARBA"/>
</dbReference>
<feature type="domain" description="Transketolase-like C-terminal" evidence="13">
    <location>
        <begin position="712"/>
        <end position="848"/>
    </location>
</feature>
<dbReference type="InterPro" id="IPR004660">
    <property type="entry name" value="PDH_E1"/>
</dbReference>
<dbReference type="PANTHER" id="PTHR43825:SF3">
    <property type="entry name" value="PYRUVATE DEHYDROGENASE E1 COMPONENT"/>
    <property type="match status" value="1"/>
</dbReference>
<feature type="binding site" evidence="10">
    <location>
        <position position="262"/>
    </location>
    <ligand>
        <name>Mg(2+)</name>
        <dbReference type="ChEBI" id="CHEBI:18420"/>
    </ligand>
</feature>
<dbReference type="Pfam" id="PF22613">
    <property type="entry name" value="Transketolase_C_1"/>
    <property type="match status" value="1"/>
</dbReference>
<dbReference type="OrthoDB" id="9759664at2"/>
<evidence type="ECO:0000256" key="7">
    <source>
        <dbReference type="ARBA" id="ARBA00023317"/>
    </source>
</evidence>
<feature type="binding site" evidence="10">
    <location>
        <position position="260"/>
    </location>
    <ligand>
        <name>Mg(2+)</name>
        <dbReference type="ChEBI" id="CHEBI:18420"/>
    </ligand>
</feature>
<evidence type="ECO:0000256" key="5">
    <source>
        <dbReference type="ARBA" id="ARBA00023002"/>
    </source>
</evidence>
<dbReference type="FunFam" id="3.40.50.970:FF:000011">
    <property type="entry name" value="Pyruvate dehydrogenase E1 component"/>
    <property type="match status" value="1"/>
</dbReference>
<dbReference type="KEGG" id="apel:CA267_004010"/>
<dbReference type="GO" id="GO:0004739">
    <property type="term" value="F:pyruvate dehydrogenase (acetyl-transferring) activity"/>
    <property type="evidence" value="ECO:0007669"/>
    <property type="project" value="UniProtKB-EC"/>
</dbReference>
<dbReference type="EMBL" id="CP052766">
    <property type="protein sequence ID" value="QJR80004.1"/>
    <property type="molecule type" value="Genomic_DNA"/>
</dbReference>
<evidence type="ECO:0000256" key="4">
    <source>
        <dbReference type="ARBA" id="ARBA00017172"/>
    </source>
</evidence>
<dbReference type="Pfam" id="PF17831">
    <property type="entry name" value="PDH_E1_M"/>
    <property type="match status" value="1"/>
</dbReference>
<dbReference type="AlphaFoldDB" id="A0A6M4MA09"/>
<evidence type="ECO:0000256" key="3">
    <source>
        <dbReference type="ARBA" id="ARBA00012281"/>
    </source>
</evidence>
<evidence type="ECO:0000256" key="2">
    <source>
        <dbReference type="ARBA" id="ARBA00003157"/>
    </source>
</evidence>
<dbReference type="PIRSF" id="PIRSF000156">
    <property type="entry name" value="Pyruvate_dh_E1"/>
    <property type="match status" value="1"/>
</dbReference>
<protein>
    <recommendedName>
        <fullName evidence="4 9">Pyruvate dehydrogenase E1 component</fullName>
        <ecNumber evidence="3 9">1.2.4.1</ecNumber>
    </recommendedName>
</protein>
<evidence type="ECO:0000256" key="6">
    <source>
        <dbReference type="ARBA" id="ARBA00023052"/>
    </source>
</evidence>
<keyword evidence="10" id="KW-0460">Magnesium</keyword>
<evidence type="ECO:0000259" key="13">
    <source>
        <dbReference type="Pfam" id="PF22613"/>
    </source>
</evidence>
<keyword evidence="15" id="KW-1185">Reference proteome</keyword>
<comment type="function">
    <text evidence="2 9">Component of the pyruvate dehydrogenase (PDH) complex, that catalyzes the overall conversion of pyruvate to acetyl-CoA and CO(2).</text>
</comment>
<dbReference type="SUPFAM" id="SSF52922">
    <property type="entry name" value="TK C-terminal domain-like"/>
    <property type="match status" value="1"/>
</dbReference>
<feature type="domain" description="Transketolase N-terminal" evidence="11">
    <location>
        <begin position="128"/>
        <end position="293"/>
    </location>
</feature>
<comment type="cofactor">
    <cofactor evidence="1 9">
        <name>thiamine diphosphate</name>
        <dbReference type="ChEBI" id="CHEBI:58937"/>
    </cofactor>
</comment>
<dbReference type="InterPro" id="IPR029061">
    <property type="entry name" value="THDP-binding"/>
</dbReference>
<feature type="domain" description="Pyruvate dehydrogenase E1 component middle" evidence="12">
    <location>
        <begin position="479"/>
        <end position="699"/>
    </location>
</feature>
<accession>A0A6M4MA09</accession>